<reference evidence="7 8" key="1">
    <citation type="journal article" date="2013" name="Curr. Biol.">
        <title>The Genome of the Foraminiferan Reticulomyxa filosa.</title>
        <authorList>
            <person name="Glockner G."/>
            <person name="Hulsmann N."/>
            <person name="Schleicher M."/>
            <person name="Noegel A.A."/>
            <person name="Eichinger L."/>
            <person name="Gallinger C."/>
            <person name="Pawlowski J."/>
            <person name="Sierra R."/>
            <person name="Euteneuer U."/>
            <person name="Pillet L."/>
            <person name="Moustafa A."/>
            <person name="Platzer M."/>
            <person name="Groth M."/>
            <person name="Szafranski K."/>
            <person name="Schliwa M."/>
        </authorList>
    </citation>
    <scope>NUCLEOTIDE SEQUENCE [LARGE SCALE GENOMIC DNA]</scope>
</reference>
<dbReference type="Pfam" id="PF00400">
    <property type="entry name" value="WD40"/>
    <property type="match status" value="6"/>
</dbReference>
<dbReference type="GO" id="GO:1990234">
    <property type="term" value="C:transferase complex"/>
    <property type="evidence" value="ECO:0007669"/>
    <property type="project" value="UniProtKB-ARBA"/>
</dbReference>
<feature type="region of interest" description="Disordered" evidence="5">
    <location>
        <begin position="294"/>
        <end position="313"/>
    </location>
</feature>
<keyword evidence="6" id="KW-0812">Transmembrane</keyword>
<dbReference type="Gene3D" id="3.30.40.10">
    <property type="entry name" value="Zinc/RING finger domain, C3HC4 (zinc finger)"/>
    <property type="match status" value="1"/>
</dbReference>
<dbReference type="PRINTS" id="PR00320">
    <property type="entry name" value="GPROTEINBRPT"/>
</dbReference>
<comment type="caution">
    <text evidence="7">The sequence shown here is derived from an EMBL/GenBank/DDBJ whole genome shotgun (WGS) entry which is preliminary data.</text>
</comment>
<evidence type="ECO:0000256" key="5">
    <source>
        <dbReference type="SAM" id="MobiDB-lite"/>
    </source>
</evidence>
<feature type="repeat" description="WD" evidence="3">
    <location>
        <begin position="430"/>
        <end position="473"/>
    </location>
</feature>
<dbReference type="AlphaFoldDB" id="X6NAE0"/>
<dbReference type="PANTHER" id="PTHR22847">
    <property type="entry name" value="WD40 REPEAT PROTEIN"/>
    <property type="match status" value="1"/>
</dbReference>
<keyword evidence="6" id="KW-0472">Membrane</keyword>
<feature type="repeat" description="WD" evidence="3">
    <location>
        <begin position="382"/>
        <end position="429"/>
    </location>
</feature>
<dbReference type="EMBL" id="ASPP01010508">
    <property type="protein sequence ID" value="ETO22734.1"/>
    <property type="molecule type" value="Genomic_DNA"/>
</dbReference>
<evidence type="ECO:0000256" key="1">
    <source>
        <dbReference type="ARBA" id="ARBA00022574"/>
    </source>
</evidence>
<evidence type="ECO:0000313" key="7">
    <source>
        <dbReference type="EMBL" id="ETO22734.1"/>
    </source>
</evidence>
<dbReference type="InterPro" id="IPR020472">
    <property type="entry name" value="WD40_PAC1"/>
</dbReference>
<feature type="compositionally biased region" description="Basic and acidic residues" evidence="5">
    <location>
        <begin position="294"/>
        <end position="306"/>
    </location>
</feature>
<dbReference type="SUPFAM" id="SSF50978">
    <property type="entry name" value="WD40 repeat-like"/>
    <property type="match status" value="1"/>
</dbReference>
<dbReference type="Gene3D" id="2.130.10.10">
    <property type="entry name" value="YVTN repeat-like/Quinoprotein amine dehydrogenase"/>
    <property type="match status" value="2"/>
</dbReference>
<evidence type="ECO:0000256" key="2">
    <source>
        <dbReference type="ARBA" id="ARBA00022737"/>
    </source>
</evidence>
<keyword evidence="1 3" id="KW-0853">WD repeat</keyword>
<dbReference type="InterPro" id="IPR036322">
    <property type="entry name" value="WD40_repeat_dom_sf"/>
</dbReference>
<dbReference type="InterPro" id="IPR001680">
    <property type="entry name" value="WD40_rpt"/>
</dbReference>
<dbReference type="PROSITE" id="PS50082">
    <property type="entry name" value="WD_REPEATS_2"/>
    <property type="match status" value="6"/>
</dbReference>
<feature type="transmembrane region" description="Helical" evidence="6">
    <location>
        <begin position="201"/>
        <end position="219"/>
    </location>
</feature>
<feature type="repeat" description="WD" evidence="3">
    <location>
        <begin position="538"/>
        <end position="586"/>
    </location>
</feature>
<evidence type="ECO:0000256" key="4">
    <source>
        <dbReference type="SAM" id="Coils"/>
    </source>
</evidence>
<sequence length="686" mass="79086">MQDEKTFERGQARATPISLIQPCYSKNWLLQTNQPEDVQDFACLICQQIANNPMELICPQHETMEGVLIVGEKCLKNFLKDKSNLCPIEPHDNCRYSKTKLTRKFINNLQVMCLKQFEQNVKISDGMPENIKCDFKGKLKDFQHHLKNECPLALTYCWFKPFGCDYTCRGQDVNDHLVSNMQFHFNLVMQLFQSMKQTIQLHQVCFVLFLCFVCVIVLLDNSSKMKLEMEKLKRDLQYKIENLRQEISKYHSDIETIKKEFNAQKQLLTQYETTIKLLEEKNFKLTSDYQKLSGQDKTKQEKKKLNDNNTSLSSSLSLPIPTIDFDRFRSSCKLLKTLYGHTSFVLGMDYLTFESSKFLCSASHDKTVRVWDVETNKQTQLFSKHSGPVYCVKFSSYHNHHHRRNVICSSSWDNTIRFWDIKDNQQLQIFNGHTNYVNGIEFSPFSGGRYLCSVSRDKTIRLWDVETLKQLHVFNGHTKGVCCVDISSLQTNNSNKNDNNKSNSIGLIGGNGYTICSGANDKTIRIWDIETAKQCVVFKGHEGYVFSVKYGPNELGNIGFANTILSGSDDKSVRLWDIRSGQQIQVFNGHLNWVMTVECLPFVVNNIEIGGYSNVICSGSRDNTIRFWDIRSNKKELHVINGDENEDKGICCLKFVSLKEKNKNTNINSCFNLCYGSLNGVIRIWE</sequence>
<keyword evidence="8" id="KW-1185">Reference proteome</keyword>
<protein>
    <submittedName>
        <fullName evidence="7">G-protein beta WD-40 repeats containing protein</fullName>
    </submittedName>
</protein>
<accession>X6NAE0</accession>
<dbReference type="SUPFAM" id="SSF49599">
    <property type="entry name" value="TRAF domain-like"/>
    <property type="match status" value="1"/>
</dbReference>
<keyword evidence="6" id="KW-1133">Transmembrane helix</keyword>
<dbReference type="PROSITE" id="PS50294">
    <property type="entry name" value="WD_REPEATS_REGION"/>
    <property type="match status" value="3"/>
</dbReference>
<dbReference type="SMART" id="SM00320">
    <property type="entry name" value="WD40"/>
    <property type="match status" value="7"/>
</dbReference>
<dbReference type="PANTHER" id="PTHR22847:SF637">
    <property type="entry name" value="WD REPEAT DOMAIN 5B"/>
    <property type="match status" value="1"/>
</dbReference>
<evidence type="ECO:0000256" key="3">
    <source>
        <dbReference type="PROSITE-ProRule" id="PRU00221"/>
    </source>
</evidence>
<dbReference type="InterPro" id="IPR015943">
    <property type="entry name" value="WD40/YVTN_repeat-like_dom_sf"/>
</dbReference>
<keyword evidence="4" id="KW-0175">Coiled coil</keyword>
<dbReference type="InterPro" id="IPR013083">
    <property type="entry name" value="Znf_RING/FYVE/PHD"/>
</dbReference>
<feature type="coiled-coil region" evidence="4">
    <location>
        <begin position="226"/>
        <end position="281"/>
    </location>
</feature>
<feature type="repeat" description="WD" evidence="3">
    <location>
        <begin position="511"/>
        <end position="537"/>
    </location>
</feature>
<organism evidence="7 8">
    <name type="scientific">Reticulomyxa filosa</name>
    <dbReference type="NCBI Taxonomy" id="46433"/>
    <lineage>
        <taxon>Eukaryota</taxon>
        <taxon>Sar</taxon>
        <taxon>Rhizaria</taxon>
        <taxon>Retaria</taxon>
        <taxon>Foraminifera</taxon>
        <taxon>Monothalamids</taxon>
        <taxon>Reticulomyxidae</taxon>
        <taxon>Reticulomyxa</taxon>
    </lineage>
</organism>
<dbReference type="CDD" id="cd00200">
    <property type="entry name" value="WD40"/>
    <property type="match status" value="1"/>
</dbReference>
<dbReference type="PROSITE" id="PS00678">
    <property type="entry name" value="WD_REPEATS_1"/>
    <property type="match status" value="6"/>
</dbReference>
<feature type="repeat" description="WD" evidence="3">
    <location>
        <begin position="604"/>
        <end position="638"/>
    </location>
</feature>
<feature type="repeat" description="WD" evidence="3">
    <location>
        <begin position="338"/>
        <end position="381"/>
    </location>
</feature>
<name>X6NAE0_RETFI</name>
<keyword evidence="2" id="KW-0677">Repeat</keyword>
<dbReference type="Proteomes" id="UP000023152">
    <property type="component" value="Unassembled WGS sequence"/>
</dbReference>
<evidence type="ECO:0000256" key="6">
    <source>
        <dbReference type="SAM" id="Phobius"/>
    </source>
</evidence>
<evidence type="ECO:0000313" key="8">
    <source>
        <dbReference type="Proteomes" id="UP000023152"/>
    </source>
</evidence>
<dbReference type="OMA" id="HETMEGV"/>
<gene>
    <name evidence="7" type="ORF">RFI_14459</name>
</gene>
<proteinExistence type="predicted"/>
<dbReference type="InterPro" id="IPR019775">
    <property type="entry name" value="WD40_repeat_CS"/>
</dbReference>